<comment type="caution">
    <text evidence="1">The sequence shown here is derived from an EMBL/GenBank/DDBJ whole genome shotgun (WGS) entry which is preliminary data.</text>
</comment>
<organism evidence="1 2">
    <name type="scientific">Paraburkholderia rhizosphaerae</name>
    <dbReference type="NCBI Taxonomy" id="480658"/>
    <lineage>
        <taxon>Bacteria</taxon>
        <taxon>Pseudomonadati</taxon>
        <taxon>Pseudomonadota</taxon>
        <taxon>Betaproteobacteria</taxon>
        <taxon>Burkholderiales</taxon>
        <taxon>Burkholderiaceae</taxon>
        <taxon>Paraburkholderia</taxon>
    </lineage>
</organism>
<dbReference type="AlphaFoldDB" id="A0A4R8LZM1"/>
<accession>A0A4R8LZM1</accession>
<evidence type="ECO:0000313" key="1">
    <source>
        <dbReference type="EMBL" id="TDY52329.1"/>
    </source>
</evidence>
<dbReference type="Proteomes" id="UP000295509">
    <property type="component" value="Unassembled WGS sequence"/>
</dbReference>
<dbReference type="EMBL" id="SORE01000005">
    <property type="protein sequence ID" value="TDY52329.1"/>
    <property type="molecule type" value="Genomic_DNA"/>
</dbReference>
<sequence length="125" mass="12784">MSYSLRRTSERTRPVTLAAAVVLAAIAPGLAAAPIHIASATYGEACGARAGNLTRDAASYCDNRDTCAYVVPDVADAAPAACHQKGFVMEWQCGNAESHVARVNGDAGNGSTLVISCVMYGGAGH</sequence>
<evidence type="ECO:0000313" key="2">
    <source>
        <dbReference type="Proteomes" id="UP000295509"/>
    </source>
</evidence>
<reference evidence="1 2" key="1">
    <citation type="submission" date="2019-03" db="EMBL/GenBank/DDBJ databases">
        <title>Genomic Encyclopedia of Type Strains, Phase III (KMG-III): the genomes of soil and plant-associated and newly described type strains.</title>
        <authorList>
            <person name="Whitman W."/>
        </authorList>
    </citation>
    <scope>NUCLEOTIDE SEQUENCE [LARGE SCALE GENOMIC DNA]</scope>
    <source>
        <strain evidence="1 2">LMG 29544</strain>
    </source>
</reference>
<gene>
    <name evidence="1" type="ORF">BX592_105213</name>
</gene>
<proteinExistence type="predicted"/>
<name>A0A4R8LZM1_9BURK</name>
<keyword evidence="2" id="KW-1185">Reference proteome</keyword>
<protein>
    <submittedName>
        <fullName evidence="1">Uncharacterized protein</fullName>
    </submittedName>
</protein>
<dbReference type="RefSeq" id="WP_243849407.1">
    <property type="nucleotide sequence ID" value="NZ_JBHLUW010000027.1"/>
</dbReference>